<reference evidence="3" key="1">
    <citation type="submission" date="2014-09" db="EMBL/GenBank/DDBJ databases">
        <authorList>
            <person name="Mudge J."/>
            <person name="Ramaraj T."/>
            <person name="Lindquist I.E."/>
            <person name="Bharti A.K."/>
            <person name="Sundararajan A."/>
            <person name="Cameron C.T."/>
            <person name="Woodward J.E."/>
            <person name="May G.D."/>
            <person name="Brubaker C."/>
            <person name="Broadhvest J."/>
            <person name="Wilkins T.A."/>
        </authorList>
    </citation>
    <scope>NUCLEOTIDE SEQUENCE</scope>
    <source>
        <strain evidence="3">cv. AKA8401</strain>
    </source>
</reference>
<feature type="compositionally biased region" description="Polar residues" evidence="1">
    <location>
        <begin position="1"/>
        <end position="41"/>
    </location>
</feature>
<feature type="region of interest" description="Disordered" evidence="1">
    <location>
        <begin position="1"/>
        <end position="52"/>
    </location>
</feature>
<sequence length="52" mass="5641">MATFPTQNYSDIEQRSKTSLKPNLGESTAPSPSSKNAQPLNLSEPRLPNLSP</sequence>
<evidence type="ECO:0000313" key="2">
    <source>
        <dbReference type="EMBL" id="KHG16135.1"/>
    </source>
</evidence>
<gene>
    <name evidence="2" type="ORF">F383_21765</name>
</gene>
<name>A0A0B0NTF0_GOSAR</name>
<dbReference type="Proteomes" id="UP000032142">
    <property type="component" value="Unassembled WGS sequence"/>
</dbReference>
<evidence type="ECO:0000256" key="1">
    <source>
        <dbReference type="SAM" id="MobiDB-lite"/>
    </source>
</evidence>
<keyword evidence="3" id="KW-1185">Reference proteome</keyword>
<accession>A0A0B0NTF0</accession>
<dbReference type="AlphaFoldDB" id="A0A0B0NTF0"/>
<organism evidence="2 3">
    <name type="scientific">Gossypium arboreum</name>
    <name type="common">Tree cotton</name>
    <name type="synonym">Gossypium nanking</name>
    <dbReference type="NCBI Taxonomy" id="29729"/>
    <lineage>
        <taxon>Eukaryota</taxon>
        <taxon>Viridiplantae</taxon>
        <taxon>Streptophyta</taxon>
        <taxon>Embryophyta</taxon>
        <taxon>Tracheophyta</taxon>
        <taxon>Spermatophyta</taxon>
        <taxon>Magnoliopsida</taxon>
        <taxon>eudicotyledons</taxon>
        <taxon>Gunneridae</taxon>
        <taxon>Pentapetalae</taxon>
        <taxon>rosids</taxon>
        <taxon>malvids</taxon>
        <taxon>Malvales</taxon>
        <taxon>Malvaceae</taxon>
        <taxon>Malvoideae</taxon>
        <taxon>Gossypium</taxon>
    </lineage>
</organism>
<dbReference type="EMBL" id="KN405471">
    <property type="protein sequence ID" value="KHG16135.1"/>
    <property type="molecule type" value="Genomic_DNA"/>
</dbReference>
<protein>
    <submittedName>
        <fullName evidence="2">Ribosome assembly 1</fullName>
    </submittedName>
</protein>
<proteinExistence type="predicted"/>
<evidence type="ECO:0000313" key="3">
    <source>
        <dbReference type="Proteomes" id="UP000032142"/>
    </source>
</evidence>